<feature type="chain" id="PRO_5015751134" evidence="2">
    <location>
        <begin position="25"/>
        <end position="120"/>
    </location>
</feature>
<feature type="signal peptide" evidence="2">
    <location>
        <begin position="1"/>
        <end position="24"/>
    </location>
</feature>
<name>A0A2U2J1F8_9SPHN</name>
<evidence type="ECO:0000313" key="3">
    <source>
        <dbReference type="EMBL" id="PWG02152.1"/>
    </source>
</evidence>
<proteinExistence type="predicted"/>
<reference evidence="3 4" key="1">
    <citation type="submission" date="2018-05" db="EMBL/GenBank/DDBJ databases">
        <title>Genome of Sphingosinicella humi QZX222.</title>
        <authorList>
            <person name="Qiao Z."/>
            <person name="Wang G."/>
        </authorList>
    </citation>
    <scope>NUCLEOTIDE SEQUENCE [LARGE SCALE GENOMIC DNA]</scope>
    <source>
        <strain evidence="3 4">QZX222</strain>
    </source>
</reference>
<feature type="region of interest" description="Disordered" evidence="1">
    <location>
        <begin position="95"/>
        <end position="120"/>
    </location>
</feature>
<dbReference type="AlphaFoldDB" id="A0A2U2J1F8"/>
<dbReference type="Proteomes" id="UP000245916">
    <property type="component" value="Unassembled WGS sequence"/>
</dbReference>
<keyword evidence="4" id="KW-1185">Reference proteome</keyword>
<protein>
    <submittedName>
        <fullName evidence="3">Uncharacterized protein</fullName>
    </submittedName>
</protein>
<keyword evidence="2" id="KW-0732">Signal</keyword>
<dbReference type="RefSeq" id="WP_109270292.1">
    <property type="nucleotide sequence ID" value="NZ_QFFF01000001.1"/>
</dbReference>
<feature type="region of interest" description="Disordered" evidence="1">
    <location>
        <begin position="57"/>
        <end position="80"/>
    </location>
</feature>
<accession>A0A2U2J1F8</accession>
<comment type="caution">
    <text evidence="3">The sequence shown here is derived from an EMBL/GenBank/DDBJ whole genome shotgun (WGS) entry which is preliminary data.</text>
</comment>
<evidence type="ECO:0000313" key="4">
    <source>
        <dbReference type="Proteomes" id="UP000245916"/>
    </source>
</evidence>
<dbReference type="EMBL" id="QFFF01000001">
    <property type="protein sequence ID" value="PWG02152.1"/>
    <property type="molecule type" value="Genomic_DNA"/>
</dbReference>
<evidence type="ECO:0000256" key="1">
    <source>
        <dbReference type="SAM" id="MobiDB-lite"/>
    </source>
</evidence>
<gene>
    <name evidence="3" type="ORF">DF286_04170</name>
</gene>
<sequence>MLTLLTAWLGLGLLALQLPAPAPAPTSLSAPASLSEAPPLAIAPRAALADVRDTGRLASLRGTHSQDDQPGFDGAGGLGSAPIVQLPQAYAAKPFGFDTQIPPRQRPWQGVRARAPPSIA</sequence>
<evidence type="ECO:0000256" key="2">
    <source>
        <dbReference type="SAM" id="SignalP"/>
    </source>
</evidence>
<organism evidence="3 4">
    <name type="scientific">Allosphingosinicella humi</name>
    <dbReference type="NCBI Taxonomy" id="2068657"/>
    <lineage>
        <taxon>Bacteria</taxon>
        <taxon>Pseudomonadati</taxon>
        <taxon>Pseudomonadota</taxon>
        <taxon>Alphaproteobacteria</taxon>
        <taxon>Sphingomonadales</taxon>
        <taxon>Sphingomonadaceae</taxon>
        <taxon>Allosphingosinicella</taxon>
    </lineage>
</organism>